<dbReference type="EMBL" id="BHYM01000013">
    <property type="protein sequence ID" value="GCE37988.1"/>
    <property type="molecule type" value="Genomic_DNA"/>
</dbReference>
<name>A0A402C342_RHOWR</name>
<keyword evidence="1" id="KW-0732">Signal</keyword>
<dbReference type="PROSITE" id="PS51257">
    <property type="entry name" value="PROKAR_LIPOPROTEIN"/>
    <property type="match status" value="1"/>
</dbReference>
<evidence type="ECO:0008006" key="4">
    <source>
        <dbReference type="Google" id="ProtNLM"/>
    </source>
</evidence>
<dbReference type="OrthoDB" id="4462089at2"/>
<accession>A0A402C342</accession>
<evidence type="ECO:0000256" key="1">
    <source>
        <dbReference type="SAM" id="SignalP"/>
    </source>
</evidence>
<comment type="caution">
    <text evidence="2">The sequence shown here is derived from an EMBL/GenBank/DDBJ whole genome shotgun (WGS) entry which is preliminary data.</text>
</comment>
<evidence type="ECO:0000313" key="2">
    <source>
        <dbReference type="EMBL" id="GCE37988.1"/>
    </source>
</evidence>
<keyword evidence="3" id="KW-1185">Reference proteome</keyword>
<feature type="chain" id="PRO_5039384348" description="Lipoprotein" evidence="1">
    <location>
        <begin position="28"/>
        <end position="207"/>
    </location>
</feature>
<evidence type="ECO:0000313" key="3">
    <source>
        <dbReference type="Proteomes" id="UP000287519"/>
    </source>
</evidence>
<protein>
    <recommendedName>
        <fullName evidence="4">Lipoprotein</fullName>
    </recommendedName>
</protein>
<proteinExistence type="predicted"/>
<feature type="signal peptide" evidence="1">
    <location>
        <begin position="1"/>
        <end position="27"/>
    </location>
</feature>
<dbReference type="Proteomes" id="UP000287519">
    <property type="component" value="Unassembled WGS sequence"/>
</dbReference>
<dbReference type="AlphaFoldDB" id="A0A402C342"/>
<sequence length="207" mass="21233">MIIRRTTIAAVTACTALGLGLSGCGNGDEQAAPTSQTATSAAMTTTGSTTTTAATNQTTISSDNSDTIGGTAQTITAPDVTARIEVKEPQLIEKTSMGEPRILIFPIVLDVNSGTLNATSTNWKVRTLSGQTITGNNSWGNIPTAIGDNALDGHAEGLVLFPGVGDKLSDDVSITEVALYPPNGSKAPLARWTLPAPVAVPDLPRSE</sequence>
<gene>
    <name evidence="2" type="ORF">Rhow_000872</name>
</gene>
<organism evidence="2 3">
    <name type="scientific">Rhodococcus wratislaviensis</name>
    <name type="common">Tsukamurella wratislaviensis</name>
    <dbReference type="NCBI Taxonomy" id="44752"/>
    <lineage>
        <taxon>Bacteria</taxon>
        <taxon>Bacillati</taxon>
        <taxon>Actinomycetota</taxon>
        <taxon>Actinomycetes</taxon>
        <taxon>Mycobacteriales</taxon>
        <taxon>Nocardiaceae</taxon>
        <taxon>Rhodococcus</taxon>
    </lineage>
</organism>
<reference evidence="2 3" key="1">
    <citation type="submission" date="2018-11" db="EMBL/GenBank/DDBJ databases">
        <title>Microbial catabolism of amino acid.</title>
        <authorList>
            <person name="Hibi M."/>
            <person name="Ogawa J."/>
        </authorList>
    </citation>
    <scope>NUCLEOTIDE SEQUENCE [LARGE SCALE GENOMIC DNA]</scope>
    <source>
        <strain evidence="2 3">C31-06</strain>
    </source>
</reference>